<evidence type="ECO:0000313" key="4">
    <source>
        <dbReference type="Proteomes" id="UP000008370"/>
    </source>
</evidence>
<dbReference type="OrthoDB" id="3256745at2759"/>
<dbReference type="HOGENOM" id="CLU_042883_0_0_1"/>
<feature type="transmembrane region" description="Helical" evidence="2">
    <location>
        <begin position="163"/>
        <end position="189"/>
    </location>
</feature>
<keyword evidence="4" id="KW-1185">Reference proteome</keyword>
<protein>
    <submittedName>
        <fullName evidence="3">Uncharacterized protein</fullName>
    </submittedName>
</protein>
<dbReference type="Proteomes" id="UP000008370">
    <property type="component" value="Unassembled WGS sequence"/>
</dbReference>
<proteinExistence type="predicted"/>
<feature type="transmembrane region" description="Helical" evidence="2">
    <location>
        <begin position="485"/>
        <end position="505"/>
    </location>
</feature>
<organism evidence="3 4">
    <name type="scientific">Phanerochaete carnosa (strain HHB-10118-sp)</name>
    <name type="common">White-rot fungus</name>
    <name type="synonym">Peniophora carnosa</name>
    <dbReference type="NCBI Taxonomy" id="650164"/>
    <lineage>
        <taxon>Eukaryota</taxon>
        <taxon>Fungi</taxon>
        <taxon>Dikarya</taxon>
        <taxon>Basidiomycota</taxon>
        <taxon>Agaricomycotina</taxon>
        <taxon>Agaricomycetes</taxon>
        <taxon>Polyporales</taxon>
        <taxon>Phanerochaetaceae</taxon>
        <taxon>Phanerochaete</taxon>
    </lineage>
</organism>
<dbReference type="InParanoid" id="K5VZD1"/>
<dbReference type="EMBL" id="JH930471">
    <property type="protein sequence ID" value="EKM56933.1"/>
    <property type="molecule type" value="Genomic_DNA"/>
</dbReference>
<dbReference type="AlphaFoldDB" id="K5VZD1"/>
<name>K5VZD1_PHACS</name>
<evidence type="ECO:0000313" key="3">
    <source>
        <dbReference type="EMBL" id="EKM56933.1"/>
    </source>
</evidence>
<evidence type="ECO:0000256" key="1">
    <source>
        <dbReference type="SAM" id="MobiDB-lite"/>
    </source>
</evidence>
<accession>K5VZD1</accession>
<feature type="region of interest" description="Disordered" evidence="1">
    <location>
        <begin position="248"/>
        <end position="367"/>
    </location>
</feature>
<sequence length="525" mass="57904">MLPYGLKIVWFALSLSGLLSSWVALPAFPRTVAKGTWIPVIYGVVDTVLQGVFCLGLIWKMDPFLMPRTFCIIQTGLMQLCWSCLAGCCIAMSLRSAADVFHDRAFGQVLQRMSGRLSRVVIIAVFPAAVFAVQLALLLSLNAVQPVDGLNCDASSPPWVRLVGYSGTSLLFAVPSVILSLVIVIHTLYPRHAQPMTISTARTVYSHDSLTSLPTRRLRHREPKYRPRVTDTFDYALSESPIDTHSALNLPKTLFPSNDSENPYPPLSPGRTLSQAKHSKYHLPFASPPVTPAQELSHPSSPQPSLQSARGSLFREVNRSRNSSYRSAPSPIIFSSPSRTENRPREPTVVNISPSPDPPTLEDEKDDGSITEVQHDVEGDNIATGSLRWAYDPEHASLKQSKDFGYDDLEEGGYDEPTFPPFPRIRRSPSGQPPWLNDVPDPAPPLLRVVCFQLFLAASLVVCAVTSLVDIFAHHDPPTPFGTQHAALVLVAWGPALFMGTVVLMNRIDWVSYPRSRPVLALCRR</sequence>
<keyword evidence="2" id="KW-0472">Membrane</keyword>
<feature type="transmembrane region" description="Helical" evidence="2">
    <location>
        <begin position="120"/>
        <end position="143"/>
    </location>
</feature>
<dbReference type="STRING" id="650164.K5VZD1"/>
<feature type="transmembrane region" description="Helical" evidence="2">
    <location>
        <begin position="36"/>
        <end position="59"/>
    </location>
</feature>
<keyword evidence="2" id="KW-0812">Transmembrane</keyword>
<keyword evidence="2" id="KW-1133">Transmembrane helix</keyword>
<dbReference type="KEGG" id="pco:PHACADRAFT_254332"/>
<reference evidence="3 4" key="1">
    <citation type="journal article" date="2012" name="BMC Genomics">
        <title>Comparative genomics of the white-rot fungi, Phanerochaete carnosa and P. chrysosporium, to elucidate the genetic basis of the distinct wood types they colonize.</title>
        <authorList>
            <person name="Suzuki H."/>
            <person name="MacDonald J."/>
            <person name="Syed K."/>
            <person name="Salamov A."/>
            <person name="Hori C."/>
            <person name="Aerts A."/>
            <person name="Henrissat B."/>
            <person name="Wiebenga A."/>
            <person name="vanKuyk P.A."/>
            <person name="Barry K."/>
            <person name="Lindquist E."/>
            <person name="LaButti K."/>
            <person name="Lapidus A."/>
            <person name="Lucas S."/>
            <person name="Coutinho P."/>
            <person name="Gong Y."/>
            <person name="Samejima M."/>
            <person name="Mahadevan R."/>
            <person name="Abou-Zaid M."/>
            <person name="de Vries R.P."/>
            <person name="Igarashi K."/>
            <person name="Yadav J.S."/>
            <person name="Grigoriev I.V."/>
            <person name="Master E.R."/>
        </authorList>
    </citation>
    <scope>NUCLEOTIDE SEQUENCE [LARGE SCALE GENOMIC DNA]</scope>
    <source>
        <strain evidence="3 4">HHB-10118-sp</strain>
    </source>
</reference>
<feature type="compositionally biased region" description="Low complexity" evidence="1">
    <location>
        <begin position="296"/>
        <end position="308"/>
    </location>
</feature>
<gene>
    <name evidence="3" type="ORF">PHACADRAFT_254332</name>
</gene>
<feature type="transmembrane region" description="Helical" evidence="2">
    <location>
        <begin position="454"/>
        <end position="473"/>
    </location>
</feature>
<dbReference type="RefSeq" id="XP_007394763.1">
    <property type="nucleotide sequence ID" value="XM_007394701.1"/>
</dbReference>
<dbReference type="GeneID" id="18916046"/>
<evidence type="ECO:0000256" key="2">
    <source>
        <dbReference type="SAM" id="Phobius"/>
    </source>
</evidence>
<feature type="compositionally biased region" description="Low complexity" evidence="1">
    <location>
        <begin position="327"/>
        <end position="338"/>
    </location>
</feature>